<evidence type="ECO:0000313" key="2">
    <source>
        <dbReference type="EMBL" id="AIX29710.1"/>
    </source>
</evidence>
<reference evidence="4 5" key="1">
    <citation type="submission" date="2013-12" db="EMBL/GenBank/DDBJ databases">
        <title>Ecological redundancy of diverse viral populations within a natural community.</title>
        <authorList>
            <person name="Gregory A.C."/>
            <person name="LaButti K."/>
            <person name="Copeland A."/>
            <person name="Woyke T."/>
            <person name="Sullivan M.B."/>
        </authorList>
    </citation>
    <scope>NUCLEOTIDE SEQUENCE [LARGE SCALE GENOMIC DNA]</scope>
    <source>
        <strain evidence="3">Syn7803C2</strain>
        <strain evidence="1">Syn7803C85</strain>
        <strain evidence="2">Syn7803US33</strain>
    </source>
</reference>
<gene>
    <name evidence="3" type="ORF">Syn7803C2_30</name>
    <name evidence="1" type="ORF">Syn7803C85_30</name>
    <name evidence="2" type="ORF">Syn7803US33_29</name>
</gene>
<dbReference type="Proteomes" id="UP000185283">
    <property type="component" value="Segment"/>
</dbReference>
<evidence type="ECO:0000313" key="5">
    <source>
        <dbReference type="Proteomes" id="UP000185283"/>
    </source>
</evidence>
<organism evidence="2 6">
    <name type="scientific">Synechococcus phage ACG-2014e</name>
    <dbReference type="NCBI Taxonomy" id="1493510"/>
    <lineage>
        <taxon>Viruses</taxon>
        <taxon>Duplodnaviria</taxon>
        <taxon>Heunggongvirae</taxon>
        <taxon>Uroviricota</taxon>
        <taxon>Caudoviricetes</taxon>
        <taxon>Pantevenvirales</taxon>
        <taxon>Kyanoviridae</taxon>
        <taxon>Chalconvirus</taxon>
        <taxon>Chalconvirus acg2014e</taxon>
    </lineage>
</organism>
<evidence type="ECO:0000313" key="4">
    <source>
        <dbReference type="Proteomes" id="UP000033005"/>
    </source>
</evidence>
<dbReference type="RefSeq" id="YP_009134532.1">
    <property type="nucleotide sequence ID" value="NC_026928.1"/>
</dbReference>
<dbReference type="InterPro" id="IPR037053">
    <property type="entry name" value="Phage_tail_collar_dom_sf"/>
</dbReference>
<proteinExistence type="predicted"/>
<dbReference type="EMBL" id="KJ019054">
    <property type="protein sequence ID" value="AIX20493.1"/>
    <property type="molecule type" value="Genomic_DNA"/>
</dbReference>
<dbReference type="KEGG" id="vg:24172174"/>
<dbReference type="EMBL" id="KJ019094">
    <property type="protein sequence ID" value="AIX29710.1"/>
    <property type="molecule type" value="Genomic_DNA"/>
</dbReference>
<evidence type="ECO:0000313" key="3">
    <source>
        <dbReference type="EMBL" id="AIX44949.1"/>
    </source>
</evidence>
<keyword evidence="5" id="KW-1185">Reference proteome</keyword>
<accession>A0A0E3FM16</accession>
<sequence>MANYTNERARYGGCTGQILVHSSPSLGSSNSPTSSQFKAQIPAGYLRCDGSILNAKDYYNLAQILGVGEETRFARDGANIRAADPSINELGQFQLPDLGSKVIIGGRGTGLYNNDFVDTGGTSNVVTNRVGPQIEVTSNFGNTITAQYSGNMQLAASGTVNMLGNPRYNVERETSETTLNIDNFQGHAHNTTNTVYLNHSDNHATSFFGGKDYAQKIANSGAGHQFGFSRQWETVSKHKHNITTPNSYNSNFTYSHTQQEIDMSSVAATIDVDVSDQVTLNDLVTPFILVEYIIKF</sequence>
<protein>
    <submittedName>
        <fullName evidence="2">Virion structural protein</fullName>
    </submittedName>
</protein>
<name>A0A0E3FM16_9CAUD</name>
<dbReference type="EMBL" id="KJ019156">
    <property type="protein sequence ID" value="AIX44949.1"/>
    <property type="molecule type" value="Genomic_DNA"/>
</dbReference>
<dbReference type="GeneID" id="24172174"/>
<dbReference type="Proteomes" id="UP000185284">
    <property type="component" value="Segment"/>
</dbReference>
<evidence type="ECO:0000313" key="6">
    <source>
        <dbReference type="Proteomes" id="UP000185284"/>
    </source>
</evidence>
<dbReference type="Proteomes" id="UP000033005">
    <property type="component" value="Segment"/>
</dbReference>
<dbReference type="Gene3D" id="3.90.1340.10">
    <property type="entry name" value="Phage tail collar domain"/>
    <property type="match status" value="1"/>
</dbReference>
<dbReference type="OrthoDB" id="10330at10239"/>
<evidence type="ECO:0000313" key="1">
    <source>
        <dbReference type="EMBL" id="AIX20493.1"/>
    </source>
</evidence>